<protein>
    <recommendedName>
        <fullName evidence="5">Aminopeptidase</fullName>
    </recommendedName>
</protein>
<name>A0A099T0C9_METMT</name>
<dbReference type="InterPro" id="IPR058739">
    <property type="entry name" value="NicX"/>
</dbReference>
<keyword evidence="4" id="KW-1185">Reference proteome</keyword>
<dbReference type="Proteomes" id="UP000029859">
    <property type="component" value="Unassembled WGS sequence"/>
</dbReference>
<evidence type="ECO:0000313" key="4">
    <source>
        <dbReference type="Proteomes" id="UP000029859"/>
    </source>
</evidence>
<accession>A0A099T0C9</accession>
<dbReference type="GO" id="GO:0006508">
    <property type="term" value="P:proteolysis"/>
    <property type="evidence" value="ECO:0007669"/>
    <property type="project" value="InterPro"/>
</dbReference>
<feature type="region of interest" description="Disordered" evidence="2">
    <location>
        <begin position="86"/>
        <end position="105"/>
    </location>
</feature>
<dbReference type="EMBL" id="JRHO01000014">
    <property type="protein sequence ID" value="KGK98414.1"/>
    <property type="molecule type" value="Genomic_DNA"/>
</dbReference>
<evidence type="ECO:0000256" key="2">
    <source>
        <dbReference type="SAM" id="MobiDB-lite"/>
    </source>
</evidence>
<evidence type="ECO:0000256" key="1">
    <source>
        <dbReference type="ARBA" id="ARBA00022723"/>
    </source>
</evidence>
<dbReference type="GO" id="GO:0046872">
    <property type="term" value="F:metal ion binding"/>
    <property type="evidence" value="ECO:0007669"/>
    <property type="project" value="UniProtKB-KW"/>
</dbReference>
<evidence type="ECO:0008006" key="5">
    <source>
        <dbReference type="Google" id="ProtNLM"/>
    </source>
</evidence>
<evidence type="ECO:0000313" key="3">
    <source>
        <dbReference type="EMBL" id="KGK98414.1"/>
    </source>
</evidence>
<dbReference type="SUPFAM" id="SSF144052">
    <property type="entry name" value="Thermophilic metalloprotease-like"/>
    <property type="match status" value="1"/>
</dbReference>
<gene>
    <name evidence="3" type="ORF">LI82_11985</name>
</gene>
<dbReference type="InterPro" id="IPR052170">
    <property type="entry name" value="M29_Exopeptidase"/>
</dbReference>
<dbReference type="AlphaFoldDB" id="A0A099T0C9"/>
<keyword evidence="1" id="KW-0479">Metal-binding</keyword>
<dbReference type="Pfam" id="PF26233">
    <property type="entry name" value="NicX"/>
    <property type="match status" value="1"/>
</dbReference>
<proteinExistence type="predicted"/>
<sequence length="313" mass="33132">MDIKRSADMVINTCMGAKKGETVLIVTDTCTDEKITKALYASAVEAGCEALMLTMEPREQHGAEPPVIVEEAMKSSDVLLAPASKSLTHTQARKHASENGTRTATMPGITIGMMKEGGLNADYEKINNLAGELLETLKGSKEVRITTELGTDLVIDVDGAEWMADTGMCHEKGTTTNLPAGEMYIAPKNVNGKAVIDGSMGGIGLLEEPLVINIKDRKAVSFEGEGAEKLERMVNDVGSDGRNIAELGIGINPAAMLIGVILEDEKVGGTIHIALGDNSTFGGDVTVDLHLDGIITKPKVVVDGIDLNVERFA</sequence>
<reference evidence="3 4" key="1">
    <citation type="submission" date="2014-09" db="EMBL/GenBank/DDBJ databases">
        <title>Draft genome sequence of an obligately methylotrophic methanogen, Methanococcoides methylutens, isolated from marine sediment.</title>
        <authorList>
            <person name="Guan Y."/>
            <person name="Ngugi D.K."/>
            <person name="Blom J."/>
            <person name="Ali S."/>
            <person name="Ferry J.G."/>
            <person name="Stingl U."/>
        </authorList>
    </citation>
    <scope>NUCLEOTIDE SEQUENCE [LARGE SCALE GENOMIC DNA]</scope>
    <source>
        <strain evidence="3 4">DSM 2657</strain>
    </source>
</reference>
<dbReference type="GO" id="GO:0004177">
    <property type="term" value="F:aminopeptidase activity"/>
    <property type="evidence" value="ECO:0007669"/>
    <property type="project" value="InterPro"/>
</dbReference>
<dbReference type="PANTHER" id="PTHR34448">
    <property type="entry name" value="AMINOPEPTIDASE"/>
    <property type="match status" value="1"/>
</dbReference>
<dbReference type="PANTHER" id="PTHR34448:SF1">
    <property type="entry name" value="BLL6088 PROTEIN"/>
    <property type="match status" value="1"/>
</dbReference>
<dbReference type="OrthoDB" id="371826at2157"/>
<dbReference type="RefSeq" id="WP_048195864.1">
    <property type="nucleotide sequence ID" value="NZ_CAAGSM010000004.1"/>
</dbReference>
<comment type="caution">
    <text evidence="3">The sequence shown here is derived from an EMBL/GenBank/DDBJ whole genome shotgun (WGS) entry which is preliminary data.</text>
</comment>
<organism evidence="3 4">
    <name type="scientific">Methanococcoides methylutens</name>
    <dbReference type="NCBI Taxonomy" id="2226"/>
    <lineage>
        <taxon>Archaea</taxon>
        <taxon>Methanobacteriati</taxon>
        <taxon>Methanobacteriota</taxon>
        <taxon>Stenosarchaea group</taxon>
        <taxon>Methanomicrobia</taxon>
        <taxon>Methanosarcinales</taxon>
        <taxon>Methanosarcinaceae</taxon>
        <taxon>Methanococcoides</taxon>
    </lineage>
</organism>